<evidence type="ECO:0000256" key="1">
    <source>
        <dbReference type="ARBA" id="ARBA00022553"/>
    </source>
</evidence>
<organism evidence="8 9">
    <name type="scientific">Candidatus Treponema excrementipullorum</name>
    <dbReference type="NCBI Taxonomy" id="2838768"/>
    <lineage>
        <taxon>Bacteria</taxon>
        <taxon>Pseudomonadati</taxon>
        <taxon>Spirochaetota</taxon>
        <taxon>Spirochaetia</taxon>
        <taxon>Spirochaetales</taxon>
        <taxon>Treponemataceae</taxon>
        <taxon>Treponema</taxon>
    </lineage>
</organism>
<feature type="domain" description="Response regulatory" evidence="6">
    <location>
        <begin position="10"/>
        <end position="124"/>
    </location>
</feature>
<reference evidence="8" key="1">
    <citation type="journal article" date="2021" name="PeerJ">
        <title>Extensive microbial diversity within the chicken gut microbiome revealed by metagenomics and culture.</title>
        <authorList>
            <person name="Gilroy R."/>
            <person name="Ravi A."/>
            <person name="Getino M."/>
            <person name="Pursley I."/>
            <person name="Horton D.L."/>
            <person name="Alikhan N.F."/>
            <person name="Baker D."/>
            <person name="Gharbi K."/>
            <person name="Hall N."/>
            <person name="Watson M."/>
            <person name="Adriaenssens E.M."/>
            <person name="Foster-Nyarko E."/>
            <person name="Jarju S."/>
            <person name="Secka A."/>
            <person name="Antonio M."/>
            <person name="Oren A."/>
            <person name="Chaudhuri R.R."/>
            <person name="La Ragione R."/>
            <person name="Hildebrand F."/>
            <person name="Pallen M.J."/>
        </authorList>
    </citation>
    <scope>NUCLEOTIDE SEQUENCE</scope>
    <source>
        <strain evidence="8">Gambia15-2214</strain>
    </source>
</reference>
<feature type="domain" description="OmpR/PhoB-type" evidence="7">
    <location>
        <begin position="144"/>
        <end position="243"/>
    </location>
</feature>
<feature type="modified residue" description="4-aspartylphosphate" evidence="4">
    <location>
        <position position="59"/>
    </location>
</feature>
<dbReference type="GO" id="GO:0000976">
    <property type="term" value="F:transcription cis-regulatory region binding"/>
    <property type="evidence" value="ECO:0007669"/>
    <property type="project" value="TreeGrafter"/>
</dbReference>
<gene>
    <name evidence="8" type="ORF">IAA16_05440</name>
</gene>
<proteinExistence type="predicted"/>
<dbReference type="SUPFAM" id="SSF46894">
    <property type="entry name" value="C-terminal effector domain of the bipartite response regulators"/>
    <property type="match status" value="1"/>
</dbReference>
<comment type="caution">
    <text evidence="8">The sequence shown here is derived from an EMBL/GenBank/DDBJ whole genome shotgun (WGS) entry which is preliminary data.</text>
</comment>
<dbReference type="Gene3D" id="3.40.50.2300">
    <property type="match status" value="1"/>
</dbReference>
<dbReference type="Proteomes" id="UP000823914">
    <property type="component" value="Unassembled WGS sequence"/>
</dbReference>
<dbReference type="SMART" id="SM00862">
    <property type="entry name" value="Trans_reg_C"/>
    <property type="match status" value="1"/>
</dbReference>
<dbReference type="GO" id="GO:0032993">
    <property type="term" value="C:protein-DNA complex"/>
    <property type="evidence" value="ECO:0007669"/>
    <property type="project" value="TreeGrafter"/>
</dbReference>
<evidence type="ECO:0000256" key="3">
    <source>
        <dbReference type="ARBA" id="ARBA00023125"/>
    </source>
</evidence>
<dbReference type="Pfam" id="PF00072">
    <property type="entry name" value="Response_reg"/>
    <property type="match status" value="1"/>
</dbReference>
<keyword evidence="2" id="KW-0902">Two-component regulatory system</keyword>
<dbReference type="GO" id="GO:0005829">
    <property type="term" value="C:cytosol"/>
    <property type="evidence" value="ECO:0007669"/>
    <property type="project" value="TreeGrafter"/>
</dbReference>
<reference evidence="8" key="2">
    <citation type="submission" date="2021-04" db="EMBL/GenBank/DDBJ databases">
        <authorList>
            <person name="Gilroy R."/>
        </authorList>
    </citation>
    <scope>NUCLEOTIDE SEQUENCE</scope>
    <source>
        <strain evidence="8">Gambia15-2214</strain>
    </source>
</reference>
<evidence type="ECO:0000259" key="7">
    <source>
        <dbReference type="PROSITE" id="PS51755"/>
    </source>
</evidence>
<dbReference type="Gene3D" id="1.10.10.10">
    <property type="entry name" value="Winged helix-like DNA-binding domain superfamily/Winged helix DNA-binding domain"/>
    <property type="match status" value="1"/>
</dbReference>
<dbReference type="InterPro" id="IPR016032">
    <property type="entry name" value="Sig_transdc_resp-reg_C-effctor"/>
</dbReference>
<dbReference type="Pfam" id="PF00486">
    <property type="entry name" value="Trans_reg_C"/>
    <property type="match status" value="1"/>
</dbReference>
<dbReference type="Gene3D" id="6.10.250.690">
    <property type="match status" value="1"/>
</dbReference>
<evidence type="ECO:0000259" key="6">
    <source>
        <dbReference type="PROSITE" id="PS50110"/>
    </source>
</evidence>
<evidence type="ECO:0000256" key="5">
    <source>
        <dbReference type="PROSITE-ProRule" id="PRU01091"/>
    </source>
</evidence>
<name>A0A9E2L253_9SPIR</name>
<dbReference type="InterPro" id="IPR001789">
    <property type="entry name" value="Sig_transdc_resp-reg_receiver"/>
</dbReference>
<dbReference type="InterPro" id="IPR036388">
    <property type="entry name" value="WH-like_DNA-bd_sf"/>
</dbReference>
<dbReference type="PANTHER" id="PTHR48111:SF40">
    <property type="entry name" value="PHOSPHATE REGULON TRANSCRIPTIONAL REGULATORY PROTEIN PHOB"/>
    <property type="match status" value="1"/>
</dbReference>
<dbReference type="SUPFAM" id="SSF52172">
    <property type="entry name" value="CheY-like"/>
    <property type="match status" value="1"/>
</dbReference>
<dbReference type="InterPro" id="IPR011006">
    <property type="entry name" value="CheY-like_superfamily"/>
</dbReference>
<accession>A0A9E2L253</accession>
<dbReference type="PROSITE" id="PS51755">
    <property type="entry name" value="OMPR_PHOB"/>
    <property type="match status" value="1"/>
</dbReference>
<dbReference type="InterPro" id="IPR039420">
    <property type="entry name" value="WalR-like"/>
</dbReference>
<feature type="DNA-binding region" description="OmpR/PhoB-type" evidence="5">
    <location>
        <begin position="144"/>
        <end position="243"/>
    </location>
</feature>
<dbReference type="PROSITE" id="PS50110">
    <property type="entry name" value="RESPONSE_REGULATORY"/>
    <property type="match status" value="1"/>
</dbReference>
<dbReference type="AlphaFoldDB" id="A0A9E2L253"/>
<keyword evidence="1 4" id="KW-0597">Phosphoprotein</keyword>
<evidence type="ECO:0000256" key="4">
    <source>
        <dbReference type="PROSITE-ProRule" id="PRU00169"/>
    </source>
</evidence>
<dbReference type="GO" id="GO:0000156">
    <property type="term" value="F:phosphorelay response regulator activity"/>
    <property type="evidence" value="ECO:0007669"/>
    <property type="project" value="TreeGrafter"/>
</dbReference>
<dbReference type="SMART" id="SM00448">
    <property type="entry name" value="REC"/>
    <property type="match status" value="1"/>
</dbReference>
<evidence type="ECO:0000256" key="2">
    <source>
        <dbReference type="ARBA" id="ARBA00023012"/>
    </source>
</evidence>
<protein>
    <submittedName>
        <fullName evidence="8">Response regulator transcription factor</fullName>
    </submittedName>
</protein>
<dbReference type="CDD" id="cd17574">
    <property type="entry name" value="REC_OmpR"/>
    <property type="match status" value="1"/>
</dbReference>
<dbReference type="InterPro" id="IPR001867">
    <property type="entry name" value="OmpR/PhoB-type_DNA-bd"/>
</dbReference>
<dbReference type="EMBL" id="JAHLFV010000129">
    <property type="protein sequence ID" value="MBU3849989.1"/>
    <property type="molecule type" value="Genomic_DNA"/>
</dbReference>
<keyword evidence="3 5" id="KW-0238">DNA-binding</keyword>
<evidence type="ECO:0000313" key="8">
    <source>
        <dbReference type="EMBL" id="MBU3849989.1"/>
    </source>
</evidence>
<dbReference type="PANTHER" id="PTHR48111">
    <property type="entry name" value="REGULATOR OF RPOS"/>
    <property type="match status" value="1"/>
</dbReference>
<dbReference type="CDD" id="cd00383">
    <property type="entry name" value="trans_reg_C"/>
    <property type="match status" value="1"/>
</dbReference>
<dbReference type="GO" id="GO:0006355">
    <property type="term" value="P:regulation of DNA-templated transcription"/>
    <property type="evidence" value="ECO:0007669"/>
    <property type="project" value="InterPro"/>
</dbReference>
<evidence type="ECO:0000313" key="9">
    <source>
        <dbReference type="Proteomes" id="UP000823914"/>
    </source>
</evidence>
<sequence length="244" mass="27870">MGICFSSMNKILVIEDNKNQLLLLTDRLKSEGYEVVMATNGLQGAELLKKESFDLLLVDVMLPEKNGFDIVAEYRQRGGESPILFVTAKSEIADKVSGLRIGGDDYITKPYNFSELIARMEAVLRRTKKTVSEKKQDDFDFTQEEDYSFGPFTLVFKKVQLLKNGTEVPLSLMECKLLMYLVKNRETLVKTDNLMDVVWGYDETISSGTIYTHISWLRKKLATKENPKGYIKTVRNVGYIFSEK</sequence>